<reference evidence="1 2" key="1">
    <citation type="journal article" date="2016" name="Nat. Commun.">
        <title>Thousands of microbial genomes shed light on interconnected biogeochemical processes in an aquifer system.</title>
        <authorList>
            <person name="Anantharaman K."/>
            <person name="Brown C.T."/>
            <person name="Hug L.A."/>
            <person name="Sharon I."/>
            <person name="Castelle C.J."/>
            <person name="Probst A.J."/>
            <person name="Thomas B.C."/>
            <person name="Singh A."/>
            <person name="Wilkins M.J."/>
            <person name="Karaoz U."/>
            <person name="Brodie E.L."/>
            <person name="Williams K.H."/>
            <person name="Hubbard S.S."/>
            <person name="Banfield J.F."/>
        </authorList>
    </citation>
    <scope>NUCLEOTIDE SEQUENCE [LARGE SCALE GENOMIC DNA]</scope>
</reference>
<evidence type="ECO:0000313" key="2">
    <source>
        <dbReference type="Proteomes" id="UP000178254"/>
    </source>
</evidence>
<dbReference type="Gene3D" id="3.40.50.300">
    <property type="entry name" value="P-loop containing nucleotide triphosphate hydrolases"/>
    <property type="match status" value="1"/>
</dbReference>
<organism evidence="1 2">
    <name type="scientific">Candidatus Magasanikbacteria bacterium RIFOXYD2_FULL_41_14</name>
    <dbReference type="NCBI Taxonomy" id="1798709"/>
    <lineage>
        <taxon>Bacteria</taxon>
        <taxon>Candidatus Magasanikiibacteriota</taxon>
    </lineage>
</organism>
<gene>
    <name evidence="1" type="ORF">A2538_03600</name>
</gene>
<dbReference type="EMBL" id="MFRE01000015">
    <property type="protein sequence ID" value="OGH93924.1"/>
    <property type="molecule type" value="Genomic_DNA"/>
</dbReference>
<comment type="caution">
    <text evidence="1">The sequence shown here is derived from an EMBL/GenBank/DDBJ whole genome shotgun (WGS) entry which is preliminary data.</text>
</comment>
<dbReference type="STRING" id="1798709.A2538_03600"/>
<dbReference type="AlphaFoldDB" id="A0A1F6PDA3"/>
<dbReference type="Proteomes" id="UP000178254">
    <property type="component" value="Unassembled WGS sequence"/>
</dbReference>
<name>A0A1F6PDA3_9BACT</name>
<dbReference type="InterPro" id="IPR027417">
    <property type="entry name" value="P-loop_NTPase"/>
</dbReference>
<sequence>MDKMPSKKHLIMVFYGVSGSGKSLLLKMMKDIFPNVTLHRKDSTRPRRQGEPAHGTPELRLVKKLGPASDYLLTYQAYGAWFGVRKDQLNKSFDKSEIHLIIIANIKAIKEFKAFYPHAITVYVHSDPQNIPERLIKRDTLEYEKRKKRSVALYKGFLNNNTLFDFIVLNFWDKRNAAQQAENIIKKYLENTGRLIHA</sequence>
<proteinExistence type="predicted"/>
<accession>A0A1F6PDA3</accession>
<evidence type="ECO:0008006" key="3">
    <source>
        <dbReference type="Google" id="ProtNLM"/>
    </source>
</evidence>
<protein>
    <recommendedName>
        <fullName evidence="3">Guanylate kinase-like domain-containing protein</fullName>
    </recommendedName>
</protein>
<dbReference type="SUPFAM" id="SSF52540">
    <property type="entry name" value="P-loop containing nucleoside triphosphate hydrolases"/>
    <property type="match status" value="1"/>
</dbReference>
<evidence type="ECO:0000313" key="1">
    <source>
        <dbReference type="EMBL" id="OGH93924.1"/>
    </source>
</evidence>